<evidence type="ECO:0000256" key="3">
    <source>
        <dbReference type="ARBA" id="ARBA00022670"/>
    </source>
</evidence>
<evidence type="ECO:0000256" key="4">
    <source>
        <dbReference type="ARBA" id="ARBA00022723"/>
    </source>
</evidence>
<evidence type="ECO:0000256" key="7">
    <source>
        <dbReference type="ARBA" id="ARBA00023049"/>
    </source>
</evidence>
<comment type="caution">
    <text evidence="10">The sequence shown here is derived from an EMBL/GenBank/DDBJ whole genome shotgun (WGS) entry which is preliminary data.</text>
</comment>
<sequence>MLRHELTGRFFRYLSIPSQSDAAASGLPSTPGQRKMADALARELATLPGIRDVHLDDDTCCVTARLPGTVPQAPAIGFVAHLDTVDVGLAPEIRPQILRYEGADLCLNAREGIWLRAADHPELDRHAGQEVIFGDGSSVLGADNKAAIATIMTLLARLPHAVPLRGDVVVAFVPDEEIGLNGARALDLARFPADFAYTIDACALGEMVYETFNAVNATIRITGVPAHPMSAKGRLVNPVTLAAEFMSLFDPMDVPEQSDGRQGYFLFTAIEANGAEAVLSLSLRDFDWTAMAARRRTVLAHVERMERRHPRAGFSCVFSERYRNIAESLPGDDRSVSLLTRAMTALRIAPKVIAMRGSTDGAVISARGIPTPNYFTGALNFHSRFECLPVADFLSSYRVTEQLVRLAGADACG</sequence>
<dbReference type="InterPro" id="IPR010161">
    <property type="entry name" value="Peptidase_M20B"/>
</dbReference>
<dbReference type="AlphaFoldDB" id="A0A7W4IVN1"/>
<dbReference type="PANTHER" id="PTHR42994">
    <property type="entry name" value="PEPTIDASE T"/>
    <property type="match status" value="1"/>
</dbReference>
<evidence type="ECO:0000256" key="6">
    <source>
        <dbReference type="ARBA" id="ARBA00022833"/>
    </source>
</evidence>
<keyword evidence="4" id="KW-0479">Metal-binding</keyword>
<keyword evidence="11" id="KW-1185">Reference proteome</keyword>
<accession>A0A7W4IVN1</accession>
<keyword evidence="10" id="KW-0031">Aminopeptidase</keyword>
<dbReference type="InterPro" id="IPR011650">
    <property type="entry name" value="Peptidase_M20_dimer"/>
</dbReference>
<dbReference type="SUPFAM" id="SSF53187">
    <property type="entry name" value="Zn-dependent exopeptidases"/>
    <property type="match status" value="1"/>
</dbReference>
<dbReference type="Proteomes" id="UP000559860">
    <property type="component" value="Unassembled WGS sequence"/>
</dbReference>
<comment type="cofactor">
    <cofactor evidence="1">
        <name>Zn(2+)</name>
        <dbReference type="ChEBI" id="CHEBI:29105"/>
    </cofactor>
</comment>
<dbReference type="NCBIfam" id="NF003976">
    <property type="entry name" value="PRK05469.1"/>
    <property type="match status" value="1"/>
</dbReference>
<organism evidence="10 11">
    <name type="scientific">Gluconacetobacter aggeris</name>
    <dbReference type="NCBI Taxonomy" id="1286186"/>
    <lineage>
        <taxon>Bacteria</taxon>
        <taxon>Pseudomonadati</taxon>
        <taxon>Pseudomonadota</taxon>
        <taxon>Alphaproteobacteria</taxon>
        <taxon>Acetobacterales</taxon>
        <taxon>Acetobacteraceae</taxon>
        <taxon>Gluconacetobacter</taxon>
    </lineage>
</organism>
<comment type="similarity">
    <text evidence="2">Belongs to the peptidase M20B family.</text>
</comment>
<dbReference type="PANTHER" id="PTHR42994:SF1">
    <property type="entry name" value="PEPTIDASE T"/>
    <property type="match status" value="1"/>
</dbReference>
<name>A0A7W4IVN1_9PROT</name>
<gene>
    <name evidence="10" type="primary">pepT</name>
    <name evidence="10" type="ORF">HLH36_16125</name>
</gene>
<dbReference type="PROSITE" id="PS00758">
    <property type="entry name" value="ARGE_DAPE_CPG2_1"/>
    <property type="match status" value="1"/>
</dbReference>
<evidence type="ECO:0000256" key="5">
    <source>
        <dbReference type="ARBA" id="ARBA00022801"/>
    </source>
</evidence>
<dbReference type="GO" id="GO:0008270">
    <property type="term" value="F:zinc ion binding"/>
    <property type="evidence" value="ECO:0007669"/>
    <property type="project" value="InterPro"/>
</dbReference>
<dbReference type="PROSITE" id="PS00759">
    <property type="entry name" value="ARGE_DAPE_CPG2_2"/>
    <property type="match status" value="1"/>
</dbReference>
<evidence type="ECO:0000256" key="8">
    <source>
        <dbReference type="NCBIfam" id="TIGR01882"/>
    </source>
</evidence>
<evidence type="ECO:0000259" key="9">
    <source>
        <dbReference type="Pfam" id="PF07687"/>
    </source>
</evidence>
<dbReference type="InterPro" id="IPR036264">
    <property type="entry name" value="Bact_exopeptidase_dim_dom"/>
</dbReference>
<keyword evidence="6" id="KW-0862">Zinc</keyword>
<evidence type="ECO:0000256" key="1">
    <source>
        <dbReference type="ARBA" id="ARBA00001947"/>
    </source>
</evidence>
<evidence type="ECO:0000256" key="2">
    <source>
        <dbReference type="ARBA" id="ARBA00009692"/>
    </source>
</evidence>
<proteinExistence type="inferred from homology"/>
<evidence type="ECO:0000313" key="11">
    <source>
        <dbReference type="Proteomes" id="UP000559860"/>
    </source>
</evidence>
<keyword evidence="3" id="KW-0645">Protease</keyword>
<dbReference type="InterPro" id="IPR001261">
    <property type="entry name" value="ArgE/DapE_CS"/>
</dbReference>
<feature type="domain" description="Peptidase M20 dimerisation" evidence="9">
    <location>
        <begin position="209"/>
        <end position="284"/>
    </location>
</feature>
<dbReference type="Gene3D" id="3.30.70.360">
    <property type="match status" value="1"/>
</dbReference>
<dbReference type="GO" id="GO:0006508">
    <property type="term" value="P:proteolysis"/>
    <property type="evidence" value="ECO:0007669"/>
    <property type="project" value="UniProtKB-UniRule"/>
</dbReference>
<protein>
    <recommendedName>
        <fullName evidence="8">Peptidase T</fullName>
        <ecNumber evidence="8">3.4.11.4</ecNumber>
    </recommendedName>
</protein>
<evidence type="ECO:0000313" key="10">
    <source>
        <dbReference type="EMBL" id="MBB2169852.1"/>
    </source>
</evidence>
<dbReference type="GO" id="GO:0008237">
    <property type="term" value="F:metallopeptidase activity"/>
    <property type="evidence" value="ECO:0007669"/>
    <property type="project" value="UniProtKB-KW"/>
</dbReference>
<dbReference type="NCBIfam" id="TIGR01882">
    <property type="entry name" value="peptidase-T"/>
    <property type="match status" value="1"/>
</dbReference>
<dbReference type="Pfam" id="PF07687">
    <property type="entry name" value="M20_dimer"/>
    <property type="match status" value="1"/>
</dbReference>
<keyword evidence="7" id="KW-0482">Metalloprotease</keyword>
<dbReference type="InterPro" id="IPR002933">
    <property type="entry name" value="Peptidase_M20"/>
</dbReference>
<dbReference type="SUPFAM" id="SSF55031">
    <property type="entry name" value="Bacterial exopeptidase dimerisation domain"/>
    <property type="match status" value="1"/>
</dbReference>
<dbReference type="GO" id="GO:0045148">
    <property type="term" value="F:tripeptide aminopeptidase activity"/>
    <property type="evidence" value="ECO:0007669"/>
    <property type="project" value="UniProtKB-UniRule"/>
</dbReference>
<dbReference type="EC" id="3.4.11.4" evidence="8"/>
<dbReference type="NCBIfam" id="NF009920">
    <property type="entry name" value="PRK13381.1"/>
    <property type="match status" value="1"/>
</dbReference>
<reference evidence="10 11" key="1">
    <citation type="submission" date="2020-04" db="EMBL/GenBank/DDBJ databases">
        <title>Description of novel Gluconacetobacter.</title>
        <authorList>
            <person name="Sombolestani A."/>
        </authorList>
    </citation>
    <scope>NUCLEOTIDE SEQUENCE [LARGE SCALE GENOMIC DNA]</scope>
    <source>
        <strain evidence="10 11">LMG 27801</strain>
    </source>
</reference>
<dbReference type="EMBL" id="JABEQD010000014">
    <property type="protein sequence ID" value="MBB2169852.1"/>
    <property type="molecule type" value="Genomic_DNA"/>
</dbReference>
<dbReference type="Gene3D" id="3.40.630.10">
    <property type="entry name" value="Zn peptidases"/>
    <property type="match status" value="1"/>
</dbReference>
<keyword evidence="5 10" id="KW-0378">Hydrolase</keyword>
<dbReference type="GO" id="GO:0006518">
    <property type="term" value="P:peptide metabolic process"/>
    <property type="evidence" value="ECO:0007669"/>
    <property type="project" value="InterPro"/>
</dbReference>
<dbReference type="Pfam" id="PF01546">
    <property type="entry name" value="Peptidase_M20"/>
    <property type="match status" value="1"/>
</dbReference>